<evidence type="ECO:0000313" key="6">
    <source>
        <dbReference type="Proteomes" id="UP001597112"/>
    </source>
</evidence>
<dbReference type="InterPro" id="IPR006115">
    <property type="entry name" value="6PGDH_NADP-bd"/>
</dbReference>
<dbReference type="PIRSF" id="PIRSF000103">
    <property type="entry name" value="HIBADH"/>
    <property type="match status" value="1"/>
</dbReference>
<organism evidence="5 6">
    <name type="scientific">Ohtaekwangia kribbensis</name>
    <dbReference type="NCBI Taxonomy" id="688913"/>
    <lineage>
        <taxon>Bacteria</taxon>
        <taxon>Pseudomonadati</taxon>
        <taxon>Bacteroidota</taxon>
        <taxon>Cytophagia</taxon>
        <taxon>Cytophagales</taxon>
        <taxon>Fulvivirgaceae</taxon>
        <taxon>Ohtaekwangia</taxon>
    </lineage>
</organism>
<dbReference type="SUPFAM" id="SSF48179">
    <property type="entry name" value="6-phosphogluconate dehydrogenase C-terminal domain-like"/>
    <property type="match status" value="1"/>
</dbReference>
<dbReference type="GO" id="GO:0016491">
    <property type="term" value="F:oxidoreductase activity"/>
    <property type="evidence" value="ECO:0007669"/>
    <property type="project" value="UniProtKB-KW"/>
</dbReference>
<feature type="domain" description="6-phosphogluconate dehydrogenase NADP-binding" evidence="3">
    <location>
        <begin position="5"/>
        <end position="159"/>
    </location>
</feature>
<proteinExistence type="predicted"/>
<dbReference type="EC" id="1.1.-.-" evidence="5"/>
<dbReference type="RefSeq" id="WP_377580725.1">
    <property type="nucleotide sequence ID" value="NZ_JBHTKA010000007.1"/>
</dbReference>
<dbReference type="EMBL" id="JBHTKA010000007">
    <property type="protein sequence ID" value="MFD1001242.1"/>
    <property type="molecule type" value="Genomic_DNA"/>
</dbReference>
<protein>
    <submittedName>
        <fullName evidence="5">NAD(P)-dependent oxidoreductase</fullName>
        <ecNumber evidence="5">1.1.-.-</ecNumber>
    </submittedName>
</protein>
<dbReference type="SUPFAM" id="SSF51735">
    <property type="entry name" value="NAD(P)-binding Rossmann-fold domains"/>
    <property type="match status" value="1"/>
</dbReference>
<feature type="domain" description="3-hydroxyisobutyrate dehydrogenase-like NAD-binding" evidence="4">
    <location>
        <begin position="168"/>
        <end position="284"/>
    </location>
</feature>
<gene>
    <name evidence="5" type="ORF">ACFQ21_18075</name>
</gene>
<dbReference type="Pfam" id="PF14833">
    <property type="entry name" value="NAD_binding_11"/>
    <property type="match status" value="1"/>
</dbReference>
<keyword evidence="2" id="KW-0520">NAD</keyword>
<evidence type="ECO:0000256" key="2">
    <source>
        <dbReference type="ARBA" id="ARBA00023027"/>
    </source>
</evidence>
<dbReference type="InterPro" id="IPR036291">
    <property type="entry name" value="NAD(P)-bd_dom_sf"/>
</dbReference>
<dbReference type="Gene3D" id="1.10.1040.10">
    <property type="entry name" value="N-(1-d-carboxylethyl)-l-norvaline Dehydrogenase, domain 2"/>
    <property type="match status" value="1"/>
</dbReference>
<dbReference type="InterPro" id="IPR008927">
    <property type="entry name" value="6-PGluconate_DH-like_C_sf"/>
</dbReference>
<evidence type="ECO:0000259" key="4">
    <source>
        <dbReference type="Pfam" id="PF14833"/>
    </source>
</evidence>
<dbReference type="InterPro" id="IPR015815">
    <property type="entry name" value="HIBADH-related"/>
</dbReference>
<comment type="caution">
    <text evidence="5">The sequence shown here is derived from an EMBL/GenBank/DDBJ whole genome shotgun (WGS) entry which is preliminary data.</text>
</comment>
<accession>A0ABW3K532</accession>
<name>A0ABW3K532_9BACT</name>
<sequence>MSTTVACIGLGNMGYPIAKNIITSDKGFKVKLYNRSPEKIKDLVELGGEAVSTIADAVKSADIIVTMLSDDTALNQVTEEILPALKNGSIHLSMSTIKAETSQQLAEKHAQRGAIYLASPVMGRPPAAAARQLFILLSGDESAKEKVKPVLEAVSQRTFDFGRDASIAHTVKVIMNFMIFTTVELLSEVMLMAEKTGIDKNILLDTMLNTIYGAPVFKIYGALVAKEEDNPNGFAIQLANKDLRLAQETAAAAGASLPLAELIRTHFESMIAAGGGKKDLPMLVSHLREQVEANPVH</sequence>
<evidence type="ECO:0000259" key="3">
    <source>
        <dbReference type="Pfam" id="PF03446"/>
    </source>
</evidence>
<evidence type="ECO:0000256" key="1">
    <source>
        <dbReference type="ARBA" id="ARBA00023002"/>
    </source>
</evidence>
<keyword evidence="6" id="KW-1185">Reference proteome</keyword>
<keyword evidence="1 5" id="KW-0560">Oxidoreductase</keyword>
<reference evidence="6" key="1">
    <citation type="journal article" date="2019" name="Int. J. Syst. Evol. Microbiol.">
        <title>The Global Catalogue of Microorganisms (GCM) 10K type strain sequencing project: providing services to taxonomists for standard genome sequencing and annotation.</title>
        <authorList>
            <consortium name="The Broad Institute Genomics Platform"/>
            <consortium name="The Broad Institute Genome Sequencing Center for Infectious Disease"/>
            <person name="Wu L."/>
            <person name="Ma J."/>
        </authorList>
    </citation>
    <scope>NUCLEOTIDE SEQUENCE [LARGE SCALE GENOMIC DNA]</scope>
    <source>
        <strain evidence="6">CCUG 58938</strain>
    </source>
</reference>
<dbReference type="Pfam" id="PF03446">
    <property type="entry name" value="NAD_binding_2"/>
    <property type="match status" value="1"/>
</dbReference>
<dbReference type="Gene3D" id="3.40.50.720">
    <property type="entry name" value="NAD(P)-binding Rossmann-like Domain"/>
    <property type="match status" value="1"/>
</dbReference>
<dbReference type="Proteomes" id="UP001597112">
    <property type="component" value="Unassembled WGS sequence"/>
</dbReference>
<dbReference type="PANTHER" id="PTHR43580">
    <property type="entry name" value="OXIDOREDUCTASE GLYR1-RELATED"/>
    <property type="match status" value="1"/>
</dbReference>
<dbReference type="PANTHER" id="PTHR43580:SF2">
    <property type="entry name" value="CYTOKINE-LIKE NUCLEAR FACTOR N-PAC"/>
    <property type="match status" value="1"/>
</dbReference>
<evidence type="ECO:0000313" key="5">
    <source>
        <dbReference type="EMBL" id="MFD1001242.1"/>
    </source>
</evidence>
<dbReference type="InterPro" id="IPR051265">
    <property type="entry name" value="HIBADH-related_NP60_sf"/>
</dbReference>
<dbReference type="InterPro" id="IPR029154">
    <property type="entry name" value="HIBADH-like_NADP-bd"/>
</dbReference>
<dbReference type="InterPro" id="IPR013328">
    <property type="entry name" value="6PGD_dom2"/>
</dbReference>